<evidence type="ECO:0000256" key="1">
    <source>
        <dbReference type="SAM" id="Phobius"/>
    </source>
</evidence>
<keyword evidence="1" id="KW-0472">Membrane</keyword>
<dbReference type="Proteomes" id="UP000298729">
    <property type="component" value="Segment"/>
</dbReference>
<keyword evidence="3" id="KW-1185">Reference proteome</keyword>
<evidence type="ECO:0000313" key="2">
    <source>
        <dbReference type="EMBL" id="QCG78280.1"/>
    </source>
</evidence>
<feature type="transmembrane region" description="Helical" evidence="1">
    <location>
        <begin position="7"/>
        <end position="28"/>
    </location>
</feature>
<gene>
    <name evidence="2" type="primary">15</name>
    <name evidence="2" type="ORF">SEA_IDAHO_15</name>
</gene>
<keyword evidence="1" id="KW-0812">Transmembrane</keyword>
<dbReference type="RefSeq" id="YP_010761512.1">
    <property type="nucleotide sequence ID" value="NC_073597.1"/>
</dbReference>
<organism evidence="2 3">
    <name type="scientific">Arthrobacter phage Idaho</name>
    <dbReference type="NCBI Taxonomy" id="2565509"/>
    <lineage>
        <taxon>Viruses</taxon>
        <taxon>Duplodnaviria</taxon>
        <taxon>Heunggongvirae</taxon>
        <taxon>Uroviricota</taxon>
        <taxon>Caudoviricetes</taxon>
        <taxon>Feeclasvirinae</taxon>
        <taxon>Idahovirus</taxon>
        <taxon>Idahovirus idaho</taxon>
    </lineage>
</organism>
<dbReference type="EMBL" id="MK757448">
    <property type="protein sequence ID" value="QCG78280.1"/>
    <property type="molecule type" value="Genomic_DNA"/>
</dbReference>
<dbReference type="PROSITE" id="PS51257">
    <property type="entry name" value="PROKAR_LIPOPROTEIN"/>
    <property type="match status" value="1"/>
</dbReference>
<proteinExistence type="predicted"/>
<keyword evidence="1" id="KW-1133">Transmembrane helix</keyword>
<sequence length="67" mass="6797">MNEKRSIGPVTAASTVGAAAACLAIGLGNRLGWDVTVDEAWSLVIVGTALGGFLVKPKAPTPPGRHE</sequence>
<evidence type="ECO:0000313" key="3">
    <source>
        <dbReference type="Proteomes" id="UP000298729"/>
    </source>
</evidence>
<protein>
    <submittedName>
        <fullName evidence="2">Uncharacterized protein</fullName>
    </submittedName>
</protein>
<name>A0A4D6T837_9CAUD</name>
<reference evidence="2 3" key="1">
    <citation type="submission" date="2019-04" db="EMBL/GenBank/DDBJ databases">
        <authorList>
            <person name="Oduselu T.J."/>
            <person name="Taiwo A.E."/>
            <person name="Ayodele I.E."/>
            <person name="Oyebamiji T.O."/>
            <person name="Atoyebi A.N."/>
            <person name="Omolola C.M."/>
            <person name="Lazarus F.U."/>
            <person name="Jose L.A."/>
            <person name="Akinlolu E.A."/>
            <person name="Ojebola B.M."/>
            <person name="Olatinwo S.O."/>
            <person name="Raifu M.K."/>
            <person name="Adebiyi I."/>
            <person name="Ogunleye V.O."/>
            <person name="Faleye T.O.C."/>
            <person name="Bakarey A.S."/>
            <person name="Adewumi O.M."/>
            <person name="Anetor J.I."/>
            <person name="Ademowo O.G."/>
            <person name="Garlena R.A."/>
            <person name="Russell D.A."/>
            <person name="Pope W.H."/>
            <person name="Jacobs-Sera D."/>
            <person name="Hatfull G.F."/>
        </authorList>
    </citation>
    <scope>NUCLEOTIDE SEQUENCE [LARGE SCALE GENOMIC DNA]</scope>
</reference>
<dbReference type="KEGG" id="vg:80090758"/>
<accession>A0A4D6T837</accession>
<dbReference type="GeneID" id="80090758"/>